<sequence>MLDPNSMARNDRWAATATIAALTLLCLLLPTQNSTLDAWYYAACVRYGHELLLPHHLLYNAAGWLWVEALKAIGILADTLTALKALNTLAAGACLLLLRQLFRLLLPQKPVWPWLLVAGASFGMLRFATENEAYLPPVALSLLASSSWALFQGQPQRLWYVFGAGFWAALACLFHQIHFFWWLGLLLGTGWYASAKLRSLVLFALPALLVPGAYAAALGYWHLPLSLESLWRFVFHDYYAGTAANGISGHGLLLSVVNLGRTFVQVHGSTLALLRLYPGLLLAVALVIGLLGYAATALWRAWKNRTAAASGQQPSPVRAAFLRTHLLILGLHFLFAVSAAGNAEFMAMLPVLLALVLGVAEQWLPTRGVGAAGLALLAWNLAFGLVPANRLRFADNARLLTLIQQEPHSWFLLDNHNLVLNQLYYETGQAQPPGNVLPAPTLLVKRAGQSPARLRGWLHTQLQAGHRVFTTGLGGPQLLDRAQVVYGNQNAELLRGFRTEKVDSFPTAFGPLYLTEIR</sequence>
<feature type="transmembrane region" description="Helical" evidence="1">
    <location>
        <begin position="157"/>
        <end position="188"/>
    </location>
</feature>
<feature type="transmembrane region" description="Helical" evidence="1">
    <location>
        <begin position="319"/>
        <end position="338"/>
    </location>
</feature>
<keyword evidence="1" id="KW-1133">Transmembrane helix</keyword>
<evidence type="ECO:0000313" key="2">
    <source>
        <dbReference type="EMBL" id="TGE21145.1"/>
    </source>
</evidence>
<dbReference type="EMBL" id="SRMB01000007">
    <property type="protein sequence ID" value="TGE21145.1"/>
    <property type="molecule type" value="Genomic_DNA"/>
</dbReference>
<comment type="caution">
    <text evidence="2">The sequence shown here is derived from an EMBL/GenBank/DDBJ whole genome shotgun (WGS) entry which is preliminary data.</text>
</comment>
<feature type="transmembrane region" description="Helical" evidence="1">
    <location>
        <begin position="133"/>
        <end position="151"/>
    </location>
</feature>
<feature type="transmembrane region" description="Helical" evidence="1">
    <location>
        <begin position="276"/>
        <end position="299"/>
    </location>
</feature>
<keyword evidence="3" id="KW-1185">Reference proteome</keyword>
<keyword evidence="1" id="KW-0472">Membrane</keyword>
<dbReference type="RefSeq" id="WP_135398961.1">
    <property type="nucleotide sequence ID" value="NZ_SRMB01000007.1"/>
</dbReference>
<evidence type="ECO:0000313" key="3">
    <source>
        <dbReference type="Proteomes" id="UP000298471"/>
    </source>
</evidence>
<keyword evidence="1" id="KW-0812">Transmembrane</keyword>
<feature type="transmembrane region" description="Helical" evidence="1">
    <location>
        <begin position="111"/>
        <end position="128"/>
    </location>
</feature>
<dbReference type="OrthoDB" id="892253at2"/>
<protein>
    <recommendedName>
        <fullName evidence="4">Glycosyltransferase RgtA/B/C/D-like domain-containing protein</fullName>
    </recommendedName>
</protein>
<feature type="transmembrane region" description="Helical" evidence="1">
    <location>
        <begin position="200"/>
        <end position="223"/>
    </location>
</feature>
<organism evidence="2 3">
    <name type="scientific">Hymenobacter metallicola</name>
    <dbReference type="NCBI Taxonomy" id="2563114"/>
    <lineage>
        <taxon>Bacteria</taxon>
        <taxon>Pseudomonadati</taxon>
        <taxon>Bacteroidota</taxon>
        <taxon>Cytophagia</taxon>
        <taxon>Cytophagales</taxon>
        <taxon>Hymenobacteraceae</taxon>
        <taxon>Hymenobacter</taxon>
    </lineage>
</organism>
<reference evidence="2 3" key="1">
    <citation type="submission" date="2019-04" db="EMBL/GenBank/DDBJ databases">
        <authorList>
            <person name="Feng G."/>
            <person name="Zhang J."/>
            <person name="Zhu H."/>
        </authorList>
    </citation>
    <scope>NUCLEOTIDE SEQUENCE [LARGE SCALE GENOMIC DNA]</scope>
    <source>
        <strain evidence="2 3">9PBR-1</strain>
    </source>
</reference>
<evidence type="ECO:0000256" key="1">
    <source>
        <dbReference type="SAM" id="Phobius"/>
    </source>
</evidence>
<name>A0A4Z0PUH4_9BACT</name>
<gene>
    <name evidence="2" type="ORF">E5K02_24345</name>
</gene>
<dbReference type="AlphaFoldDB" id="A0A4Z0PUH4"/>
<dbReference type="Proteomes" id="UP000298471">
    <property type="component" value="Unassembled WGS sequence"/>
</dbReference>
<proteinExistence type="predicted"/>
<evidence type="ECO:0008006" key="4">
    <source>
        <dbReference type="Google" id="ProtNLM"/>
    </source>
</evidence>
<feature type="transmembrane region" description="Helical" evidence="1">
    <location>
        <begin position="243"/>
        <end position="264"/>
    </location>
</feature>
<accession>A0A4Z0PUH4</accession>
<feature type="transmembrane region" description="Helical" evidence="1">
    <location>
        <begin position="370"/>
        <end position="388"/>
    </location>
</feature>